<dbReference type="EMBL" id="CAJJDP010000104">
    <property type="protein sequence ID" value="CAD8193350.1"/>
    <property type="molecule type" value="Genomic_DNA"/>
</dbReference>
<name>A0A8S1WXQ1_PAROT</name>
<organism evidence="1 2">
    <name type="scientific">Paramecium octaurelia</name>
    <dbReference type="NCBI Taxonomy" id="43137"/>
    <lineage>
        <taxon>Eukaryota</taxon>
        <taxon>Sar</taxon>
        <taxon>Alveolata</taxon>
        <taxon>Ciliophora</taxon>
        <taxon>Intramacronucleata</taxon>
        <taxon>Oligohymenophorea</taxon>
        <taxon>Peniculida</taxon>
        <taxon>Parameciidae</taxon>
        <taxon>Paramecium</taxon>
    </lineage>
</organism>
<gene>
    <name evidence="1" type="ORF">POCTA_138.1.T1040101</name>
</gene>
<evidence type="ECO:0000313" key="1">
    <source>
        <dbReference type="EMBL" id="CAD8193350.1"/>
    </source>
</evidence>
<accession>A0A8S1WXQ1</accession>
<evidence type="ECO:0000313" key="2">
    <source>
        <dbReference type="Proteomes" id="UP000683925"/>
    </source>
</evidence>
<dbReference type="Proteomes" id="UP000683925">
    <property type="component" value="Unassembled WGS sequence"/>
</dbReference>
<sequence>MITGNSNIRIIIKSIFSQTILLRIIIAKQKVFINDNKTVCVNELFCDPIKTKRNNNFLVIFKPSQRILQLFFNFVFYSLNEKVEVIKAKILINNEYASISQKQFLQLFSFSEKRQSKALKIRSQLFAWMMNTNPLKDIVQLILKLNQSTLCLKKTNNYDRQNLLFYSMKRTILLFALQKKNLKQILEATNRVVIIRIYVISPDKLVIKSALRSQQRNFSNEKISTSPITI</sequence>
<dbReference type="AlphaFoldDB" id="A0A8S1WXQ1"/>
<keyword evidence="2" id="KW-1185">Reference proteome</keyword>
<reference evidence="1" key="1">
    <citation type="submission" date="2021-01" db="EMBL/GenBank/DDBJ databases">
        <authorList>
            <consortium name="Genoscope - CEA"/>
            <person name="William W."/>
        </authorList>
    </citation>
    <scope>NUCLEOTIDE SEQUENCE</scope>
</reference>
<proteinExistence type="predicted"/>
<comment type="caution">
    <text evidence="1">The sequence shown here is derived from an EMBL/GenBank/DDBJ whole genome shotgun (WGS) entry which is preliminary data.</text>
</comment>
<protein>
    <submittedName>
        <fullName evidence="1">Uncharacterized protein</fullName>
    </submittedName>
</protein>